<proteinExistence type="predicted"/>
<dbReference type="Proteomes" id="UP000726136">
    <property type="component" value="Unassembled WGS sequence"/>
</dbReference>
<name>A0ABR9ZCD5_VIBAN</name>
<accession>A0ABR9ZCD5</accession>
<keyword evidence="2" id="KW-1185">Reference proteome</keyword>
<gene>
    <name evidence="1" type="ORF">EAY46_23270</name>
</gene>
<evidence type="ECO:0000313" key="1">
    <source>
        <dbReference type="EMBL" id="MBF4375912.1"/>
    </source>
</evidence>
<evidence type="ECO:0000313" key="2">
    <source>
        <dbReference type="Proteomes" id="UP000726136"/>
    </source>
</evidence>
<dbReference type="RefSeq" id="WP_214651664.1">
    <property type="nucleotide sequence ID" value="NZ_RDPI01000414.1"/>
</dbReference>
<reference evidence="1 2" key="1">
    <citation type="journal article" date="2021" name="PeerJ">
        <title>Analysis of 44 Vibrio anguillarum genomes reveals high genetic diversity.</title>
        <authorList>
            <person name="Hansen M.J."/>
            <person name="Dalsgaard I."/>
        </authorList>
    </citation>
    <scope>NUCLEOTIDE SEQUENCE [LARGE SCALE GENOMIC DNA]</scope>
    <source>
        <strain evidence="1 2">040915-1/1B</strain>
    </source>
</reference>
<comment type="caution">
    <text evidence="1">The sequence shown here is derived from an EMBL/GenBank/DDBJ whole genome shotgun (WGS) entry which is preliminary data.</text>
</comment>
<protein>
    <submittedName>
        <fullName evidence="1">Uncharacterized protein</fullName>
    </submittedName>
</protein>
<feature type="non-terminal residue" evidence="1">
    <location>
        <position position="1"/>
    </location>
</feature>
<sequence>KIYTGLGHEEKLGPALAHLFEKYPTAKLFRESMGFPAQWHQEPLLFNFTAESNESSANISQSNLKLALWCGYEKLFRMASLSLGN</sequence>
<organism evidence="1 2">
    <name type="scientific">Vibrio anguillarum</name>
    <name type="common">Listonella anguillarum</name>
    <dbReference type="NCBI Taxonomy" id="55601"/>
    <lineage>
        <taxon>Bacteria</taxon>
        <taxon>Pseudomonadati</taxon>
        <taxon>Pseudomonadota</taxon>
        <taxon>Gammaproteobacteria</taxon>
        <taxon>Vibrionales</taxon>
        <taxon>Vibrionaceae</taxon>
        <taxon>Vibrio</taxon>
    </lineage>
</organism>
<dbReference type="EMBL" id="RDPI01000414">
    <property type="protein sequence ID" value="MBF4375912.1"/>
    <property type="molecule type" value="Genomic_DNA"/>
</dbReference>